<evidence type="ECO:0000259" key="2">
    <source>
        <dbReference type="Pfam" id="PF25023"/>
    </source>
</evidence>
<name>Q2SKA6_HAHCH</name>
<dbReference type="Pfam" id="PF05593">
    <property type="entry name" value="RHS_repeat"/>
    <property type="match status" value="1"/>
</dbReference>
<dbReference type="EMBL" id="CP000155">
    <property type="protein sequence ID" value="ABC28918.1"/>
    <property type="molecule type" value="Genomic_DNA"/>
</dbReference>
<dbReference type="Pfam" id="PF25023">
    <property type="entry name" value="TEN_YD-shell"/>
    <property type="match status" value="1"/>
</dbReference>
<keyword evidence="1" id="KW-0677">Repeat</keyword>
<evidence type="ECO:0000313" key="3">
    <source>
        <dbReference type="EMBL" id="ABC28918.1"/>
    </source>
</evidence>
<accession>Q2SKA6</accession>
<dbReference type="HOGENOM" id="CLU_510708_0_0_6"/>
<dbReference type="Proteomes" id="UP000000238">
    <property type="component" value="Chromosome"/>
</dbReference>
<dbReference type="InterPro" id="IPR050708">
    <property type="entry name" value="T6SS_VgrG/RHS"/>
</dbReference>
<dbReference type="PANTHER" id="PTHR32305">
    <property type="match status" value="1"/>
</dbReference>
<dbReference type="PANTHER" id="PTHR32305:SF17">
    <property type="entry name" value="TRNA NUCLEASE WAPA"/>
    <property type="match status" value="1"/>
</dbReference>
<dbReference type="InterPro" id="IPR022385">
    <property type="entry name" value="Rhs_assc_core"/>
</dbReference>
<sequence>MIDPQGGETLYAYDAVGNRESVTQANGQTTAYVYDALNRLTRQTTTDAADNVIADYRYTLHSTGRREQIEELHNGRVSTYTYDALYRLTHDAISDPVNGDYSAEYRFDNVGNRIYSIIDGVHTAYSYDDNDRLTQQGGVTYAYDANGNTLTETEDGLVTARYTYSAKNKLLAVTKAGETTNFGYNPDGIRTRKAGSGATTDFIVDQNRDYAQVLQEVVNGAKQFSYVYGDDLLSQARASDVSYYVYDGQGSVRSLTNQAGVQTDSYHYDAFGILLHSEGGTPNSYLYTGEQYDASLDQYYLRARYYDQNQGRFTQMDTWMGINSDPVTLHKYLYANADPVGHIDPTGNMSLEGHMAGIGVMGTLLTLTLNQYQVGQSFANGRSLAGGRYTDQEIGWLTLASSSPKLMSLISVKAKTKDNSQKIVPLARAVEDVELASLYTCNCFALGPNMWPKQFFNTVGEAHKFGGDYLLGKLKIERYHIVEVSISESMRRELRDSYEPGIGPIVEVPNELLPAFNADMKLHGGWTYTSTHP</sequence>
<dbReference type="AlphaFoldDB" id="Q2SKA6"/>
<evidence type="ECO:0000256" key="1">
    <source>
        <dbReference type="ARBA" id="ARBA00022737"/>
    </source>
</evidence>
<dbReference type="Gene3D" id="2.180.10.10">
    <property type="entry name" value="RHS repeat-associated core"/>
    <property type="match status" value="1"/>
</dbReference>
<dbReference type="InterPro" id="IPR031325">
    <property type="entry name" value="RHS_repeat"/>
</dbReference>
<evidence type="ECO:0000313" key="4">
    <source>
        <dbReference type="Proteomes" id="UP000000238"/>
    </source>
</evidence>
<gene>
    <name evidence="3" type="ordered locus">HCH_02088</name>
</gene>
<dbReference type="STRING" id="349521.HCH_02088"/>
<dbReference type="InterPro" id="IPR056823">
    <property type="entry name" value="TEN-like_YD-shell"/>
</dbReference>
<protein>
    <submittedName>
        <fullName evidence="3">Rhs family protein</fullName>
    </submittedName>
</protein>
<organism evidence="3 4">
    <name type="scientific">Hahella chejuensis (strain KCTC 2396)</name>
    <dbReference type="NCBI Taxonomy" id="349521"/>
    <lineage>
        <taxon>Bacteria</taxon>
        <taxon>Pseudomonadati</taxon>
        <taxon>Pseudomonadota</taxon>
        <taxon>Gammaproteobacteria</taxon>
        <taxon>Oceanospirillales</taxon>
        <taxon>Hahellaceae</taxon>
        <taxon>Hahella</taxon>
    </lineage>
</organism>
<keyword evidence="4" id="KW-1185">Reference proteome</keyword>
<feature type="domain" description="Teneurin-like YD-shell" evidence="2">
    <location>
        <begin position="78"/>
        <end position="340"/>
    </location>
</feature>
<dbReference type="NCBIfam" id="TIGR03696">
    <property type="entry name" value="Rhs_assc_core"/>
    <property type="match status" value="1"/>
</dbReference>
<proteinExistence type="predicted"/>
<dbReference type="eggNOG" id="COG3209">
    <property type="taxonomic scope" value="Bacteria"/>
</dbReference>
<dbReference type="InterPro" id="IPR006530">
    <property type="entry name" value="YD"/>
</dbReference>
<reference evidence="3 4" key="1">
    <citation type="journal article" date="2005" name="Nucleic Acids Res.">
        <title>Genomic blueprint of Hahella chejuensis, a marine microbe producing an algicidal agent.</title>
        <authorList>
            <person name="Jeong H."/>
            <person name="Yim J.H."/>
            <person name="Lee C."/>
            <person name="Choi S.-H."/>
            <person name="Park Y.K."/>
            <person name="Yoon S.H."/>
            <person name="Hur C.-G."/>
            <person name="Kang H.-Y."/>
            <person name="Kim D."/>
            <person name="Lee H.H."/>
            <person name="Park K.H."/>
            <person name="Park S.-H."/>
            <person name="Park H.-S."/>
            <person name="Lee H.K."/>
            <person name="Oh T.K."/>
            <person name="Kim J.F."/>
        </authorList>
    </citation>
    <scope>NUCLEOTIDE SEQUENCE [LARGE SCALE GENOMIC DNA]</scope>
    <source>
        <strain evidence="3 4">KCTC 2396</strain>
    </source>
</reference>
<dbReference type="NCBIfam" id="TIGR01643">
    <property type="entry name" value="YD_repeat_2x"/>
    <property type="match status" value="1"/>
</dbReference>
<dbReference type="KEGG" id="hch:HCH_02088"/>
<dbReference type="RefSeq" id="WP_011395989.1">
    <property type="nucleotide sequence ID" value="NC_007645.1"/>
</dbReference>